<name>A0AAV0VYZ3_9HEMI</name>
<accession>A0AAV0VYZ3</accession>
<evidence type="ECO:0000313" key="3">
    <source>
        <dbReference type="Proteomes" id="UP001160148"/>
    </source>
</evidence>
<protein>
    <submittedName>
        <fullName evidence="2">Uncharacterized protein</fullName>
    </submittedName>
</protein>
<dbReference type="Proteomes" id="UP001160148">
    <property type="component" value="Unassembled WGS sequence"/>
</dbReference>
<evidence type="ECO:0000313" key="2">
    <source>
        <dbReference type="EMBL" id="CAI6348795.1"/>
    </source>
</evidence>
<sequence>MSINIAAQEQTSSDSKSVSETEKMQMTFTELRSNRPRSLDSCDFRRLQLHKRFISLPNMDLSKNSTEGAPTKDGWKSAPNLMLPEQLKGMDVRENSSGDVPEIGLSSAELPVSMELLSRDESSVPATLMPPAAAENDHWIETPLSVSSPLSVSLPLSVSSPLPPVEAGQTDTATSSGRSDAGTDHLAVTTVASRRSLWNRTKRFVRRTFCCGATDSADE</sequence>
<organism evidence="2 3">
    <name type="scientific">Macrosiphum euphorbiae</name>
    <name type="common">potato aphid</name>
    <dbReference type="NCBI Taxonomy" id="13131"/>
    <lineage>
        <taxon>Eukaryota</taxon>
        <taxon>Metazoa</taxon>
        <taxon>Ecdysozoa</taxon>
        <taxon>Arthropoda</taxon>
        <taxon>Hexapoda</taxon>
        <taxon>Insecta</taxon>
        <taxon>Pterygota</taxon>
        <taxon>Neoptera</taxon>
        <taxon>Paraneoptera</taxon>
        <taxon>Hemiptera</taxon>
        <taxon>Sternorrhyncha</taxon>
        <taxon>Aphidomorpha</taxon>
        <taxon>Aphidoidea</taxon>
        <taxon>Aphididae</taxon>
        <taxon>Macrosiphini</taxon>
        <taxon>Macrosiphum</taxon>
    </lineage>
</organism>
<feature type="compositionally biased region" description="Polar residues" evidence="1">
    <location>
        <begin position="169"/>
        <end position="178"/>
    </location>
</feature>
<reference evidence="2 3" key="1">
    <citation type="submission" date="2023-01" db="EMBL/GenBank/DDBJ databases">
        <authorList>
            <person name="Whitehead M."/>
        </authorList>
    </citation>
    <scope>NUCLEOTIDE SEQUENCE [LARGE SCALE GENOMIC DNA]</scope>
</reference>
<proteinExistence type="predicted"/>
<feature type="compositionally biased region" description="Polar residues" evidence="1">
    <location>
        <begin position="1"/>
        <end position="16"/>
    </location>
</feature>
<comment type="caution">
    <text evidence="2">The sequence shown here is derived from an EMBL/GenBank/DDBJ whole genome shotgun (WGS) entry which is preliminary data.</text>
</comment>
<feature type="region of interest" description="Disordered" evidence="1">
    <location>
        <begin position="161"/>
        <end position="182"/>
    </location>
</feature>
<evidence type="ECO:0000256" key="1">
    <source>
        <dbReference type="SAM" id="MobiDB-lite"/>
    </source>
</evidence>
<feature type="region of interest" description="Disordered" evidence="1">
    <location>
        <begin position="1"/>
        <end position="37"/>
    </location>
</feature>
<dbReference type="EMBL" id="CARXXK010000001">
    <property type="protein sequence ID" value="CAI6348795.1"/>
    <property type="molecule type" value="Genomic_DNA"/>
</dbReference>
<gene>
    <name evidence="2" type="ORF">MEUPH1_LOCUS5436</name>
</gene>
<keyword evidence="3" id="KW-1185">Reference proteome</keyword>
<dbReference type="AlphaFoldDB" id="A0AAV0VYZ3"/>